<dbReference type="InParanoid" id="A0A1V8SSB9"/>
<evidence type="ECO:0000313" key="10">
    <source>
        <dbReference type="Proteomes" id="UP000192596"/>
    </source>
</evidence>
<comment type="cofactor">
    <cofactor evidence="1">
        <name>Fe cation</name>
        <dbReference type="ChEBI" id="CHEBI:24875"/>
    </cofactor>
</comment>
<dbReference type="SUPFAM" id="SSF55961">
    <property type="entry name" value="Bet v1-like"/>
    <property type="match status" value="1"/>
</dbReference>
<dbReference type="GO" id="GO:0019285">
    <property type="term" value="P:glycine betaine biosynthetic process from choline"/>
    <property type="evidence" value="ECO:0007669"/>
    <property type="project" value="UniProtKB-UniPathway"/>
</dbReference>
<comment type="function">
    <text evidence="2">Catalyzes the first step of the osmoprotectant glycine betaine synthesis.</text>
</comment>
<dbReference type="EMBL" id="NAJO01000029">
    <property type="protein sequence ID" value="OQO01792.1"/>
    <property type="molecule type" value="Genomic_DNA"/>
</dbReference>
<dbReference type="PANTHER" id="PTHR43756:SF5">
    <property type="entry name" value="CHOLINE MONOOXYGENASE, CHLOROPLASTIC"/>
    <property type="match status" value="1"/>
</dbReference>
<comment type="pathway">
    <text evidence="3">Amine and polyamine biosynthesis; betaine biosynthesis via choline pathway; betaine aldehyde from choline (monooxygenase route): step 1/1.</text>
</comment>
<evidence type="ECO:0000256" key="5">
    <source>
        <dbReference type="ARBA" id="ARBA00012763"/>
    </source>
</evidence>
<evidence type="ECO:0000256" key="6">
    <source>
        <dbReference type="ARBA" id="ARBA00014931"/>
    </source>
</evidence>
<evidence type="ECO:0000313" key="9">
    <source>
        <dbReference type="EMBL" id="OQO01792.1"/>
    </source>
</evidence>
<dbReference type="STRING" id="1507870.A0A1V8SSB9"/>
<organism evidence="9 10">
    <name type="scientific">Cryoendolithus antarcticus</name>
    <dbReference type="NCBI Taxonomy" id="1507870"/>
    <lineage>
        <taxon>Eukaryota</taxon>
        <taxon>Fungi</taxon>
        <taxon>Dikarya</taxon>
        <taxon>Ascomycota</taxon>
        <taxon>Pezizomycotina</taxon>
        <taxon>Dothideomycetes</taxon>
        <taxon>Dothideomycetidae</taxon>
        <taxon>Cladosporiales</taxon>
        <taxon>Cladosporiaceae</taxon>
        <taxon>Cryoendolithus</taxon>
    </lineage>
</organism>
<dbReference type="GO" id="GO:0005506">
    <property type="term" value="F:iron ion binding"/>
    <property type="evidence" value="ECO:0007669"/>
    <property type="project" value="InterPro"/>
</dbReference>
<comment type="catalytic activity">
    <reaction evidence="7">
        <text>choline + 2 reduced [2Fe-2S]-[ferredoxin] + O2 + 2 H(+) = betaine aldehyde hydrate + 2 oxidized [2Fe-2S]-[ferredoxin] + H2O</text>
        <dbReference type="Rhea" id="RHEA:17769"/>
        <dbReference type="Rhea" id="RHEA-COMP:10000"/>
        <dbReference type="Rhea" id="RHEA-COMP:10001"/>
        <dbReference type="ChEBI" id="CHEBI:15354"/>
        <dbReference type="ChEBI" id="CHEBI:15377"/>
        <dbReference type="ChEBI" id="CHEBI:15378"/>
        <dbReference type="ChEBI" id="CHEBI:15379"/>
        <dbReference type="ChEBI" id="CHEBI:15870"/>
        <dbReference type="ChEBI" id="CHEBI:33737"/>
        <dbReference type="ChEBI" id="CHEBI:33738"/>
        <dbReference type="EC" id="1.14.15.7"/>
    </reaction>
</comment>
<evidence type="ECO:0000256" key="2">
    <source>
        <dbReference type="ARBA" id="ARBA00002149"/>
    </source>
</evidence>
<dbReference type="CDD" id="cd00680">
    <property type="entry name" value="RHO_alpha_C"/>
    <property type="match status" value="1"/>
</dbReference>
<gene>
    <name evidence="9" type="ORF">B0A48_12265</name>
</gene>
<protein>
    <recommendedName>
        <fullName evidence="6">Choline monooxygenase, chloroplastic</fullName>
        <ecNumber evidence="5">1.14.15.7</ecNumber>
    </recommendedName>
</protein>
<dbReference type="Proteomes" id="UP000192596">
    <property type="component" value="Unassembled WGS sequence"/>
</dbReference>
<dbReference type="GO" id="GO:0019133">
    <property type="term" value="F:choline monooxygenase activity"/>
    <property type="evidence" value="ECO:0007669"/>
    <property type="project" value="UniProtKB-EC"/>
</dbReference>
<evidence type="ECO:0000256" key="4">
    <source>
        <dbReference type="ARBA" id="ARBA00010848"/>
    </source>
</evidence>
<dbReference type="InterPro" id="IPR001663">
    <property type="entry name" value="Rng_hydr_dOase-A"/>
</dbReference>
<evidence type="ECO:0000256" key="1">
    <source>
        <dbReference type="ARBA" id="ARBA00001962"/>
    </source>
</evidence>
<dbReference type="Gene3D" id="3.90.380.10">
    <property type="entry name" value="Naphthalene 1,2-dioxygenase Alpha Subunit, Chain A, domain 1"/>
    <property type="match status" value="1"/>
</dbReference>
<comment type="similarity">
    <text evidence="4">Belongs to the choline monooxygenase family.</text>
</comment>
<comment type="caution">
    <text evidence="9">The sequence shown here is derived from an EMBL/GenBank/DDBJ whole genome shotgun (WGS) entry which is preliminary data.</text>
</comment>
<proteinExistence type="inferred from homology"/>
<keyword evidence="10" id="KW-1185">Reference proteome</keyword>
<sequence>MRHFIFNKDQADGQFRRAIAFFHPTTSVTCTDNFFYIQRMFPTSAITSKIECEVYRHQNAGDEEFANICAFYKQVLDEDNELCEGAQKNLGAGVFTSGNLNPDKERGPLFFQEQVRRTLAEHRSKEQKLGRQIWPATPVARLDNPSADDEAFCSHVDACTSTKPGLAW</sequence>
<dbReference type="InterPro" id="IPR015879">
    <property type="entry name" value="Ring_hydroxy_dOase_asu_C_dom"/>
</dbReference>
<name>A0A1V8SSB9_9PEZI</name>
<dbReference type="UniPathway" id="UPA00529">
    <property type="reaction ID" value="UER00430"/>
</dbReference>
<evidence type="ECO:0000256" key="7">
    <source>
        <dbReference type="ARBA" id="ARBA00049097"/>
    </source>
</evidence>
<reference evidence="10" key="1">
    <citation type="submission" date="2017-03" db="EMBL/GenBank/DDBJ databases">
        <title>Genomes of endolithic fungi from Antarctica.</title>
        <authorList>
            <person name="Coleine C."/>
            <person name="Masonjones S."/>
            <person name="Stajich J.E."/>
        </authorList>
    </citation>
    <scope>NUCLEOTIDE SEQUENCE [LARGE SCALE GENOMIC DNA]</scope>
    <source>
        <strain evidence="10">CCFEE 5527</strain>
    </source>
</reference>
<dbReference type="PANTHER" id="PTHR43756">
    <property type="entry name" value="CHOLINE MONOOXYGENASE, CHLOROPLASTIC"/>
    <property type="match status" value="1"/>
</dbReference>
<dbReference type="Pfam" id="PF00848">
    <property type="entry name" value="Ring_hydroxyl_A"/>
    <property type="match status" value="1"/>
</dbReference>
<dbReference type="GO" id="GO:0051537">
    <property type="term" value="F:2 iron, 2 sulfur cluster binding"/>
    <property type="evidence" value="ECO:0007669"/>
    <property type="project" value="InterPro"/>
</dbReference>
<dbReference type="OrthoDB" id="426882at2759"/>
<evidence type="ECO:0000259" key="8">
    <source>
        <dbReference type="Pfam" id="PF00848"/>
    </source>
</evidence>
<accession>A0A1V8SSB9</accession>
<dbReference type="AlphaFoldDB" id="A0A1V8SSB9"/>
<evidence type="ECO:0000256" key="3">
    <source>
        <dbReference type="ARBA" id="ARBA00004866"/>
    </source>
</evidence>
<dbReference type="EC" id="1.14.15.7" evidence="5"/>
<feature type="domain" description="Aromatic-ring-hydroxylating dioxygenase alpha subunit C-terminal" evidence="8">
    <location>
        <begin position="20"/>
        <end position="120"/>
    </location>
</feature>